<evidence type="ECO:0000313" key="2">
    <source>
        <dbReference type="EMBL" id="KAK4311602.1"/>
    </source>
</evidence>
<sequence length="366" mass="39828">MQRTEAGLGEGVAPNSSTDSHSVSNQVLHWQPVCPTKSSTGSHSVSNQVLHRQPVCPRPRPITTPGVRPITTPGVHPILPHHRGQSYITRPPSHIATPPHHTYRQATHPQGPHLISPRHTTIEPNFILPHHHLALFHIAMPHHHRASSHIATPSQGLIPYCHTTGPHLIATPLGYHHTPSGPIITTPLGPHDPHTNAHHSHHRVTMTLTPMPIVALGPITLTPMPITHTTGSSSPSHQCPSITPQGHHGPHTNAYHLHHRSPITFTPTQGPINLTIVHQSHHRAPMTLTPMPISITFTPMPIAALGPITLTPMPITTLGPIFTPMSIIHSTRLHQPHTNAHRSTGTHQCPSLTPLGSQPHKYPSQH</sequence>
<organism evidence="2 3">
    <name type="scientific">Petrolisthes manimaculis</name>
    <dbReference type="NCBI Taxonomy" id="1843537"/>
    <lineage>
        <taxon>Eukaryota</taxon>
        <taxon>Metazoa</taxon>
        <taxon>Ecdysozoa</taxon>
        <taxon>Arthropoda</taxon>
        <taxon>Crustacea</taxon>
        <taxon>Multicrustacea</taxon>
        <taxon>Malacostraca</taxon>
        <taxon>Eumalacostraca</taxon>
        <taxon>Eucarida</taxon>
        <taxon>Decapoda</taxon>
        <taxon>Pleocyemata</taxon>
        <taxon>Anomura</taxon>
        <taxon>Galatheoidea</taxon>
        <taxon>Porcellanidae</taxon>
        <taxon>Petrolisthes</taxon>
    </lineage>
</organism>
<keyword evidence="3" id="KW-1185">Reference proteome</keyword>
<feature type="compositionally biased region" description="Polar residues" evidence="1">
    <location>
        <begin position="14"/>
        <end position="28"/>
    </location>
</feature>
<dbReference type="EMBL" id="JAWZYT010001496">
    <property type="protein sequence ID" value="KAK4311602.1"/>
    <property type="molecule type" value="Genomic_DNA"/>
</dbReference>
<feature type="compositionally biased region" description="Polar residues" evidence="1">
    <location>
        <begin position="36"/>
        <end position="50"/>
    </location>
</feature>
<evidence type="ECO:0000313" key="3">
    <source>
        <dbReference type="Proteomes" id="UP001292094"/>
    </source>
</evidence>
<feature type="region of interest" description="Disordered" evidence="1">
    <location>
        <begin position="228"/>
        <end position="256"/>
    </location>
</feature>
<feature type="region of interest" description="Disordered" evidence="1">
    <location>
        <begin position="334"/>
        <end position="366"/>
    </location>
</feature>
<dbReference type="AlphaFoldDB" id="A0AAE1PR99"/>
<reference evidence="2" key="1">
    <citation type="submission" date="2023-11" db="EMBL/GenBank/DDBJ databases">
        <title>Genome assemblies of two species of porcelain crab, Petrolisthes cinctipes and Petrolisthes manimaculis (Anomura: Porcellanidae).</title>
        <authorList>
            <person name="Angst P."/>
        </authorList>
    </citation>
    <scope>NUCLEOTIDE SEQUENCE</scope>
    <source>
        <strain evidence="2">PB745_02</strain>
        <tissue evidence="2">Gill</tissue>
    </source>
</reference>
<feature type="compositionally biased region" description="Polar residues" evidence="1">
    <location>
        <begin position="228"/>
        <end position="244"/>
    </location>
</feature>
<gene>
    <name evidence="2" type="ORF">Pmani_016890</name>
</gene>
<name>A0AAE1PR99_9EUCA</name>
<accession>A0AAE1PR99</accession>
<proteinExistence type="predicted"/>
<protein>
    <submittedName>
        <fullName evidence="2">Uncharacterized protein</fullName>
    </submittedName>
</protein>
<evidence type="ECO:0000256" key="1">
    <source>
        <dbReference type="SAM" id="MobiDB-lite"/>
    </source>
</evidence>
<comment type="caution">
    <text evidence="2">The sequence shown here is derived from an EMBL/GenBank/DDBJ whole genome shotgun (WGS) entry which is preliminary data.</text>
</comment>
<dbReference type="Proteomes" id="UP001292094">
    <property type="component" value="Unassembled WGS sequence"/>
</dbReference>
<feature type="region of interest" description="Disordered" evidence="1">
    <location>
        <begin position="1"/>
        <end position="70"/>
    </location>
</feature>
<feature type="compositionally biased region" description="Polar residues" evidence="1">
    <location>
        <begin position="336"/>
        <end position="356"/>
    </location>
</feature>